<reference evidence="6 7" key="1">
    <citation type="journal article" date="2012" name="BMC Genomics">
        <title>Comparative genomics of the white-rot fungi, Phanerochaete carnosa and P. chrysosporium, to elucidate the genetic basis of the distinct wood types they colonize.</title>
        <authorList>
            <person name="Suzuki H."/>
            <person name="MacDonald J."/>
            <person name="Syed K."/>
            <person name="Salamov A."/>
            <person name="Hori C."/>
            <person name="Aerts A."/>
            <person name="Henrissat B."/>
            <person name="Wiebenga A."/>
            <person name="vanKuyk P.A."/>
            <person name="Barry K."/>
            <person name="Lindquist E."/>
            <person name="LaButti K."/>
            <person name="Lapidus A."/>
            <person name="Lucas S."/>
            <person name="Coutinho P."/>
            <person name="Gong Y."/>
            <person name="Samejima M."/>
            <person name="Mahadevan R."/>
            <person name="Abou-Zaid M."/>
            <person name="de Vries R.P."/>
            <person name="Igarashi K."/>
            <person name="Yadav J.S."/>
            <person name="Grigoriev I.V."/>
            <person name="Master E.R."/>
        </authorList>
    </citation>
    <scope>NUCLEOTIDE SEQUENCE [LARGE SCALE GENOMIC DNA]</scope>
    <source>
        <strain evidence="6 7">HHB-10118-sp</strain>
    </source>
</reference>
<dbReference type="GO" id="GO:0004844">
    <property type="term" value="F:uracil DNA N-glycosylase activity"/>
    <property type="evidence" value="ECO:0007669"/>
    <property type="project" value="TreeGrafter"/>
</dbReference>
<dbReference type="GeneID" id="18912188"/>
<evidence type="ECO:0000313" key="6">
    <source>
        <dbReference type="EMBL" id="EKM60325.1"/>
    </source>
</evidence>
<keyword evidence="2" id="KW-0378">Hydrolase</keyword>
<evidence type="ECO:0000256" key="2">
    <source>
        <dbReference type="ARBA" id="ARBA00022801"/>
    </source>
</evidence>
<feature type="region of interest" description="Disordered" evidence="4">
    <location>
        <begin position="1"/>
        <end position="20"/>
    </location>
</feature>
<keyword evidence="1" id="KW-0227">DNA damage</keyword>
<evidence type="ECO:0000256" key="3">
    <source>
        <dbReference type="ARBA" id="ARBA00023204"/>
    </source>
</evidence>
<name>K5WLP8_PHACS</name>
<dbReference type="KEGG" id="pco:PHACADRAFT_203552"/>
<dbReference type="Proteomes" id="UP000008370">
    <property type="component" value="Unassembled WGS sequence"/>
</dbReference>
<evidence type="ECO:0000259" key="5">
    <source>
        <dbReference type="Pfam" id="PF03167"/>
    </source>
</evidence>
<evidence type="ECO:0000313" key="7">
    <source>
        <dbReference type="Proteomes" id="UP000008370"/>
    </source>
</evidence>
<accession>K5WLP8</accession>
<dbReference type="CDD" id="cd10028">
    <property type="entry name" value="UDG-F2_TDG_MUG"/>
    <property type="match status" value="1"/>
</dbReference>
<feature type="region of interest" description="Disordered" evidence="4">
    <location>
        <begin position="270"/>
        <end position="290"/>
    </location>
</feature>
<keyword evidence="3" id="KW-0234">DNA repair</keyword>
<feature type="region of interest" description="Disordered" evidence="4">
    <location>
        <begin position="36"/>
        <end position="122"/>
    </location>
</feature>
<dbReference type="GO" id="GO:0006285">
    <property type="term" value="P:base-excision repair, AP site formation"/>
    <property type="evidence" value="ECO:0007669"/>
    <property type="project" value="InterPro"/>
</dbReference>
<dbReference type="FunCoup" id="K5WLP8">
    <property type="interactions" value="17"/>
</dbReference>
<dbReference type="SUPFAM" id="SSF52141">
    <property type="entry name" value="Uracil-DNA glycosylase-like"/>
    <property type="match status" value="1"/>
</dbReference>
<dbReference type="EMBL" id="JH930468">
    <property type="protein sequence ID" value="EKM60325.1"/>
    <property type="molecule type" value="Genomic_DNA"/>
</dbReference>
<dbReference type="HOGENOM" id="CLU_042829_0_1_1"/>
<dbReference type="STRING" id="650164.K5WLP8"/>
<dbReference type="OrthoDB" id="565731at2759"/>
<evidence type="ECO:0000256" key="4">
    <source>
        <dbReference type="SAM" id="MobiDB-lite"/>
    </source>
</evidence>
<dbReference type="AlphaFoldDB" id="K5WLP8"/>
<keyword evidence="7" id="KW-1185">Reference proteome</keyword>
<dbReference type="InterPro" id="IPR015637">
    <property type="entry name" value="MUG/TDG"/>
</dbReference>
<protein>
    <recommendedName>
        <fullName evidence="5">Uracil-DNA glycosylase-like domain-containing protein</fullName>
    </recommendedName>
</protein>
<evidence type="ECO:0000256" key="1">
    <source>
        <dbReference type="ARBA" id="ARBA00022763"/>
    </source>
</evidence>
<dbReference type="GO" id="GO:0008263">
    <property type="term" value="F:pyrimidine-specific mismatch base pair DNA N-glycosylase activity"/>
    <property type="evidence" value="ECO:0007669"/>
    <property type="project" value="TreeGrafter"/>
</dbReference>
<feature type="domain" description="Uracil-DNA glycosylase-like" evidence="5">
    <location>
        <begin position="140"/>
        <end position="287"/>
    </location>
</feature>
<dbReference type="PANTHER" id="PTHR12159">
    <property type="entry name" value="G/T AND G/U MISMATCH-SPECIFIC DNA GLYCOSYLASE"/>
    <property type="match status" value="1"/>
</dbReference>
<dbReference type="InterPro" id="IPR005122">
    <property type="entry name" value="Uracil-DNA_glycosylase-like"/>
</dbReference>
<proteinExistence type="predicted"/>
<sequence length="368" mass="40481">MPTRSTNTYSETPAIDAGSVDKTVKIELIPEVAELSLSISTPEPSLRRSTRKRTILSVKEESDTEDTPANSTSKRRVRRKDASKQEANDGDVLPTLRSTGTPKIAAKRKVARKTTSLSPTKVKREYAPPEAYAHLEYLTDYLKEHLDVMFCGINPGCVSAAVGHHFAHPTNHFWRALHLSGFTDRLLKPSEDSTLPKSYNTDLVARPSAEQAELSVDDMHTGVPVLLAKIVRYMPRVLCFVGKQIGETFLTQALSVTSSSPSGELELAAETEAPGTADKTKKQAKPKKPKFANGFQPYKVVHAPGSIVRETLFFIMPSTSARVTGYQLQDKANILRTLYDEVQRMKAGEGMDTCNMRVIGLPAVKAEP</sequence>
<gene>
    <name evidence="6" type="ORF">PHACADRAFT_203552</name>
</gene>
<dbReference type="PANTHER" id="PTHR12159:SF9">
    <property type="entry name" value="G_T MISMATCH-SPECIFIC THYMINE DNA GLYCOSYLASE"/>
    <property type="match status" value="1"/>
</dbReference>
<dbReference type="InParanoid" id="K5WLP8"/>
<organism evidence="6 7">
    <name type="scientific">Phanerochaete carnosa (strain HHB-10118-sp)</name>
    <name type="common">White-rot fungus</name>
    <name type="synonym">Peniophora carnosa</name>
    <dbReference type="NCBI Taxonomy" id="650164"/>
    <lineage>
        <taxon>Eukaryota</taxon>
        <taxon>Fungi</taxon>
        <taxon>Dikarya</taxon>
        <taxon>Basidiomycota</taxon>
        <taxon>Agaricomycotina</taxon>
        <taxon>Agaricomycetes</taxon>
        <taxon>Polyporales</taxon>
        <taxon>Phanerochaetaceae</taxon>
        <taxon>Phanerochaete</taxon>
    </lineage>
</organism>
<dbReference type="Pfam" id="PF03167">
    <property type="entry name" value="UDG"/>
    <property type="match status" value="1"/>
</dbReference>
<feature type="compositionally biased region" description="Polar residues" evidence="4">
    <location>
        <begin position="1"/>
        <end position="11"/>
    </location>
</feature>
<dbReference type="RefSeq" id="XP_007389794.1">
    <property type="nucleotide sequence ID" value="XM_007389732.1"/>
</dbReference>
<dbReference type="InterPro" id="IPR036895">
    <property type="entry name" value="Uracil-DNA_glycosylase-like_sf"/>
</dbReference>
<dbReference type="Gene3D" id="3.40.470.10">
    <property type="entry name" value="Uracil-DNA glycosylase-like domain"/>
    <property type="match status" value="1"/>
</dbReference>